<keyword evidence="14" id="KW-0443">Lipid metabolism</keyword>
<dbReference type="Pfam" id="PF00571">
    <property type="entry name" value="CBS"/>
    <property type="match status" value="3"/>
</dbReference>
<feature type="region of interest" description="Disordered" evidence="22">
    <location>
        <begin position="1"/>
        <end position="24"/>
    </location>
</feature>
<keyword evidence="8 23" id="KW-0812">Transmembrane</keyword>
<evidence type="ECO:0000256" key="11">
    <source>
        <dbReference type="ARBA" id="ARBA00022792"/>
    </source>
</evidence>
<dbReference type="InterPro" id="IPR000644">
    <property type="entry name" value="CBS_dom"/>
</dbReference>
<evidence type="ECO:0000256" key="4">
    <source>
        <dbReference type="ARBA" id="ARBA00008135"/>
    </source>
</evidence>
<dbReference type="Pfam" id="PF02936">
    <property type="entry name" value="COX4"/>
    <property type="match status" value="1"/>
</dbReference>
<keyword evidence="10" id="KW-0547">Nucleotide-binding</keyword>
<feature type="region of interest" description="Disordered" evidence="22">
    <location>
        <begin position="198"/>
        <end position="236"/>
    </location>
</feature>
<reference evidence="25" key="1">
    <citation type="journal article" date="2021" name="Cell">
        <title>Tracing the genetic footprints of vertebrate landing in non-teleost ray-finned fishes.</title>
        <authorList>
            <person name="Bi X."/>
            <person name="Wang K."/>
            <person name="Yang L."/>
            <person name="Pan H."/>
            <person name="Jiang H."/>
            <person name="Wei Q."/>
            <person name="Fang M."/>
            <person name="Yu H."/>
            <person name="Zhu C."/>
            <person name="Cai Y."/>
            <person name="He Y."/>
            <person name="Gan X."/>
            <person name="Zeng H."/>
            <person name="Yu D."/>
            <person name="Zhu Y."/>
            <person name="Jiang H."/>
            <person name="Qiu Q."/>
            <person name="Yang H."/>
            <person name="Zhang Y.E."/>
            <person name="Wang W."/>
            <person name="Zhu M."/>
            <person name="He S."/>
            <person name="Zhang G."/>
        </authorList>
    </citation>
    <scope>NUCLEOTIDE SEQUENCE</scope>
    <source>
        <strain evidence="25">Allg_001</strain>
    </source>
</reference>
<feature type="transmembrane region" description="Helical" evidence="23">
    <location>
        <begin position="700"/>
        <end position="718"/>
    </location>
</feature>
<keyword evidence="6" id="KW-0444">Lipid biosynthesis</keyword>
<comment type="caution">
    <text evidence="25">The sequence shown here is derived from an EMBL/GenBank/DDBJ whole genome shotgun (WGS) entry which is preliminary data.</text>
</comment>
<comment type="similarity">
    <text evidence="3">Belongs to the 5'-AMP-activated protein kinase gamma subunit family.</text>
</comment>
<dbReference type="GO" id="GO:0006123">
    <property type="term" value="P:mitochondrial electron transport, cytochrome c to oxygen"/>
    <property type="evidence" value="ECO:0007669"/>
    <property type="project" value="InterPro"/>
</dbReference>
<dbReference type="GO" id="GO:0005743">
    <property type="term" value="C:mitochondrial inner membrane"/>
    <property type="evidence" value="ECO:0007669"/>
    <property type="project" value="UniProtKB-SubCell"/>
</dbReference>
<keyword evidence="11" id="KW-0999">Mitochondrion inner membrane</keyword>
<keyword evidence="17 23" id="KW-0472">Membrane</keyword>
<evidence type="ECO:0000256" key="6">
    <source>
        <dbReference type="ARBA" id="ARBA00022516"/>
    </source>
</evidence>
<evidence type="ECO:0000256" key="20">
    <source>
        <dbReference type="ARBA" id="ARBA00025878"/>
    </source>
</evidence>
<evidence type="ECO:0000256" key="17">
    <source>
        <dbReference type="ARBA" id="ARBA00023136"/>
    </source>
</evidence>
<organism evidence="25 26">
    <name type="scientific">Atractosteus spatula</name>
    <name type="common">Alligator gar</name>
    <name type="synonym">Lepisosteus spatula</name>
    <dbReference type="NCBI Taxonomy" id="7917"/>
    <lineage>
        <taxon>Eukaryota</taxon>
        <taxon>Metazoa</taxon>
        <taxon>Chordata</taxon>
        <taxon>Craniata</taxon>
        <taxon>Vertebrata</taxon>
        <taxon>Euteleostomi</taxon>
        <taxon>Actinopterygii</taxon>
        <taxon>Neopterygii</taxon>
        <taxon>Holostei</taxon>
        <taxon>Semionotiformes</taxon>
        <taxon>Lepisosteidae</taxon>
        <taxon>Atractosteus</taxon>
    </lineage>
</organism>
<sequence length="766" mass="86890">MDTKKKKDVKKNSKQKKRTLRLNMPLYGATKGTWSISGLIEHTADLSSFAMPFLDGDSESTEKDGTQKGDGSCHSASPTKSFFMRGPQSRPSSPMSAPVRSKHSPSSPKTLFPYSYQDSPPNIKFFTRARKGLWVFKGQDQELNKLNMPMRGSPLRTALHANASGLSSPPTTPTQVTKQPSFPLEAYKNEPERLESRMRSYSSPPDTGQRFTLPTHQAGVSTKPPTPSSIPIATSRPVHGSAEGMLEKLELEDEAVEESESDIYMRFMKSHKCYDIVPTSSKLVVFDTTLQVKKAFFALVANGVRAAPLWETKKQSFVGMLTITDFINILHRYYKSPMVQIYELEEHKIETWRELYLQETFKPLVNISPDASLFDAVYSLIKNKIHRLPVIDPVSGNALYILTHKRILKFLQLFVSEMPKPAFMKQTLEELGIGTYNNIAFIHPDTPIIKALNIFVERRVSALPVVDESGKVVDIYSKFDVINLAAEKTYNNLDITVTQALRHRSQYFEGVMKCNRLETLETIVDRIVKAEVHRLVVVDENASIVGIVSLSDILQALVLTPAGMLWTSMNTVDLEWKWNVIGVFLPVFLPKMLCSWAALRGLQRLSWRSVATSSCVQAAHGKDVTTPVLDCSQPQYNNRLDTPLPDVPFVRTLNAEQKKLKEKEKGPWTQLTKEEKLALYRLTHELTFAEMKRSSNEWKTVVGGIFFFVGITGIIIWWQRHYVFGDAPHTLSEEWMAKQSKRMIDMRVNPVSGFSSHWDYEKKQWK</sequence>
<keyword evidence="18" id="KW-0275">Fatty acid biosynthesis</keyword>
<dbReference type="Gene3D" id="1.10.442.10">
    <property type="entry name" value="Cytochrome c oxidase subunit IV"/>
    <property type="match status" value="1"/>
</dbReference>
<feature type="region of interest" description="Disordered" evidence="22">
    <location>
        <begin position="55"/>
        <end position="114"/>
    </location>
</feature>
<keyword evidence="13 23" id="KW-1133">Transmembrane helix</keyword>
<dbReference type="PANTHER" id="PTHR13780:SF122">
    <property type="entry name" value="5'-AMP-ACTIVATED PROTEIN KINASE SUBUNIT GAMMA-2"/>
    <property type="match status" value="1"/>
</dbReference>
<feature type="compositionally biased region" description="Polar residues" evidence="22">
    <location>
        <begin position="199"/>
        <end position="220"/>
    </location>
</feature>
<dbReference type="FunFam" id="1.10.442.10:FF:000001">
    <property type="entry name" value="Cytochrome c oxidase subunit 4 isoform 1"/>
    <property type="match status" value="1"/>
</dbReference>
<keyword evidence="18" id="KW-0276">Fatty acid metabolism</keyword>
<keyword evidence="26" id="KW-1185">Reference proteome</keyword>
<dbReference type="InterPro" id="IPR050511">
    <property type="entry name" value="AMPK_gamma/SDS23_families"/>
</dbReference>
<dbReference type="Proteomes" id="UP000736164">
    <property type="component" value="Unassembled WGS sequence"/>
</dbReference>
<dbReference type="CDD" id="cd04641">
    <property type="entry name" value="CBS_euAMPK_gamma-like_repeat2"/>
    <property type="match status" value="1"/>
</dbReference>
<dbReference type="InterPro" id="IPR036639">
    <property type="entry name" value="Cyt_c_oxidase_su4_sf"/>
</dbReference>
<keyword evidence="19" id="KW-0325">Glycoprotein</keyword>
<dbReference type="GO" id="GO:0016301">
    <property type="term" value="F:kinase activity"/>
    <property type="evidence" value="ECO:0007669"/>
    <property type="project" value="UniProtKB-KW"/>
</dbReference>
<dbReference type="UniPathway" id="UPA00705"/>
<feature type="non-terminal residue" evidence="25">
    <location>
        <position position="766"/>
    </location>
</feature>
<feature type="transmembrane region" description="Helical" evidence="23">
    <location>
        <begin position="578"/>
        <end position="599"/>
    </location>
</feature>
<protein>
    <submittedName>
        <fullName evidence="25">AAKG2 kinase</fullName>
    </submittedName>
</protein>
<comment type="subunit">
    <text evidence="5">Component of the cytochrome c oxidase (complex IV, CIV), a multisubunit enzyme composed of 14 subunits. The complex is composed of a catalytic core of 3 subunits MT-CO1, MT-CO2 and MT-CO3, encoded in the mitochondrial DNA, and 11 supernumerary subunits COX4I, COX5A, COX5B, COX6A, COX6B, COX6C, COX7A, COX7B, COX7C, COX8 and NDUFA4, which are encoded in the nuclear genome. The complex exists as a monomer or a dimer and forms supercomplexes (SCs) in the inner mitochondrial membrane with NADH-ubiquinone oxidoreductase (complex I, CI) and ubiquinol-cytochrome c oxidoreductase (cytochrome b-c1 complex, complex III, CIII), resulting in different assemblies (supercomplex SCI(1)III(2)IV(1) and megacomplex MCI(2)III(2)IV(2)).</text>
</comment>
<feature type="domain" description="CBS" evidence="24">
    <location>
        <begin position="278"/>
        <end position="338"/>
    </location>
</feature>
<dbReference type="FunFam" id="3.10.580.10:FF:000004">
    <property type="entry name" value="Protein kinase AMP-activated non-catalytic subunit gamma 2"/>
    <property type="match status" value="1"/>
</dbReference>
<comment type="subunit">
    <text evidence="20">AMPK is a heterotrimer of an alpha catalytic subunit (PRKAA1 or PRKAA2), a beta (PRKAB1 or PRKAB2) and a gamma non-catalytic subunits (PRKAG1, PRKAG2 or PRKAG3). Interacts with FNIP1 and FNIP2.</text>
</comment>
<evidence type="ECO:0000256" key="18">
    <source>
        <dbReference type="ARBA" id="ARBA00023160"/>
    </source>
</evidence>
<keyword evidence="12" id="KW-0067">ATP-binding</keyword>
<keyword evidence="25" id="KW-0808">Transferase</keyword>
<keyword evidence="15 21" id="KW-0129">CBS domain</keyword>
<gene>
    <name evidence="25" type="primary">Prkag2_0</name>
    <name evidence="25" type="ORF">GTO95_0009709</name>
</gene>
<dbReference type="SUPFAM" id="SSF54631">
    <property type="entry name" value="CBS-domain pair"/>
    <property type="match status" value="2"/>
</dbReference>
<dbReference type="GO" id="GO:0006633">
    <property type="term" value="P:fatty acid biosynthetic process"/>
    <property type="evidence" value="ECO:0007669"/>
    <property type="project" value="UniProtKB-KW"/>
</dbReference>
<name>A0A8J7TFB3_ATRSP</name>
<dbReference type="GO" id="GO:0005524">
    <property type="term" value="F:ATP binding"/>
    <property type="evidence" value="ECO:0007669"/>
    <property type="project" value="UniProtKB-KW"/>
</dbReference>
<evidence type="ECO:0000256" key="3">
    <source>
        <dbReference type="ARBA" id="ARBA00006750"/>
    </source>
</evidence>
<evidence type="ECO:0000256" key="10">
    <source>
        <dbReference type="ARBA" id="ARBA00022741"/>
    </source>
</evidence>
<feature type="domain" description="CBS" evidence="24">
    <location>
        <begin position="433"/>
        <end position="495"/>
    </location>
</feature>
<evidence type="ECO:0000256" key="1">
    <source>
        <dbReference type="ARBA" id="ARBA00004434"/>
    </source>
</evidence>
<evidence type="ECO:0000256" key="23">
    <source>
        <dbReference type="SAM" id="Phobius"/>
    </source>
</evidence>
<evidence type="ECO:0000259" key="24">
    <source>
        <dbReference type="PROSITE" id="PS51371"/>
    </source>
</evidence>
<dbReference type="AlphaFoldDB" id="A0A8J7TFB3"/>
<evidence type="ECO:0000256" key="5">
    <source>
        <dbReference type="ARBA" id="ARBA00011485"/>
    </source>
</evidence>
<keyword evidence="25" id="KW-0418">Kinase</keyword>
<evidence type="ECO:0000256" key="14">
    <source>
        <dbReference type="ARBA" id="ARBA00023098"/>
    </source>
</evidence>
<dbReference type="CDD" id="cd04618">
    <property type="entry name" value="CBS_euAMPK_gamma-like_repeat1"/>
    <property type="match status" value="1"/>
</dbReference>
<keyword evidence="16" id="KW-0496">Mitochondrion</keyword>
<evidence type="ECO:0000256" key="19">
    <source>
        <dbReference type="ARBA" id="ARBA00023180"/>
    </source>
</evidence>
<feature type="domain" description="CBS" evidence="24">
    <location>
        <begin position="507"/>
        <end position="564"/>
    </location>
</feature>
<evidence type="ECO:0000256" key="16">
    <source>
        <dbReference type="ARBA" id="ARBA00023128"/>
    </source>
</evidence>
<evidence type="ECO:0000256" key="22">
    <source>
        <dbReference type="SAM" id="MobiDB-lite"/>
    </source>
</evidence>
<dbReference type="InterPro" id="IPR046342">
    <property type="entry name" value="CBS_dom_sf"/>
</dbReference>
<evidence type="ECO:0000256" key="13">
    <source>
        <dbReference type="ARBA" id="ARBA00022989"/>
    </source>
</evidence>
<evidence type="ECO:0000256" key="21">
    <source>
        <dbReference type="PROSITE-ProRule" id="PRU00703"/>
    </source>
</evidence>
<feature type="compositionally biased region" description="Basic residues" evidence="22">
    <location>
        <begin position="1"/>
        <end position="20"/>
    </location>
</feature>
<dbReference type="PANTHER" id="PTHR13780">
    <property type="entry name" value="AMP-ACTIVATED PROTEIN KINASE, GAMMA REGULATORY SUBUNIT"/>
    <property type="match status" value="1"/>
</dbReference>
<evidence type="ECO:0000313" key="25">
    <source>
        <dbReference type="EMBL" id="MBN3321833.1"/>
    </source>
</evidence>
<dbReference type="InterPro" id="IPR013288">
    <property type="entry name" value="Cyt_c_oxidase_su4"/>
</dbReference>
<evidence type="ECO:0000256" key="12">
    <source>
        <dbReference type="ARBA" id="ARBA00022840"/>
    </source>
</evidence>
<evidence type="ECO:0000313" key="26">
    <source>
        <dbReference type="Proteomes" id="UP000736164"/>
    </source>
</evidence>
<dbReference type="FunFam" id="3.10.580.10:FF:000003">
    <property type="entry name" value="Protein kinase AMP-activated non-catalytic subunit gamma 1"/>
    <property type="match status" value="1"/>
</dbReference>
<comment type="pathway">
    <text evidence="2">Energy metabolism; oxidative phosphorylation.</text>
</comment>
<dbReference type="CDD" id="cd00922">
    <property type="entry name" value="Cyt_c_Oxidase_IV"/>
    <property type="match status" value="1"/>
</dbReference>
<keyword evidence="7" id="KW-0597">Phosphoprotein</keyword>
<dbReference type="GO" id="GO:0016208">
    <property type="term" value="F:AMP binding"/>
    <property type="evidence" value="ECO:0007669"/>
    <property type="project" value="TreeGrafter"/>
</dbReference>
<dbReference type="InterPro" id="IPR004203">
    <property type="entry name" value="Cyt_c_oxidase_su4_fam"/>
</dbReference>
<proteinExistence type="inferred from homology"/>
<evidence type="ECO:0000256" key="9">
    <source>
        <dbReference type="ARBA" id="ARBA00022737"/>
    </source>
</evidence>
<dbReference type="Gene3D" id="3.10.580.10">
    <property type="entry name" value="CBS-domain"/>
    <property type="match status" value="2"/>
</dbReference>
<dbReference type="GO" id="GO:0005829">
    <property type="term" value="C:cytosol"/>
    <property type="evidence" value="ECO:0007669"/>
    <property type="project" value="UniProtKB-ARBA"/>
</dbReference>
<evidence type="ECO:0000256" key="7">
    <source>
        <dbReference type="ARBA" id="ARBA00022553"/>
    </source>
</evidence>
<dbReference type="GO" id="GO:0019901">
    <property type="term" value="F:protein kinase binding"/>
    <property type="evidence" value="ECO:0007669"/>
    <property type="project" value="TreeGrafter"/>
</dbReference>
<evidence type="ECO:0000256" key="2">
    <source>
        <dbReference type="ARBA" id="ARBA00004673"/>
    </source>
</evidence>
<dbReference type="GO" id="GO:0045277">
    <property type="term" value="C:respiratory chain complex IV"/>
    <property type="evidence" value="ECO:0007669"/>
    <property type="project" value="InterPro"/>
</dbReference>
<comment type="similarity">
    <text evidence="4">Belongs to the cytochrome c oxidase IV family.</text>
</comment>
<feature type="domain" description="CBS" evidence="24">
    <location>
        <begin position="360"/>
        <end position="420"/>
    </location>
</feature>
<feature type="transmembrane region" description="Helical" evidence="23">
    <location>
        <begin position="544"/>
        <end position="566"/>
    </location>
</feature>
<dbReference type="GO" id="GO:0019887">
    <property type="term" value="F:protein kinase regulator activity"/>
    <property type="evidence" value="ECO:0007669"/>
    <property type="project" value="TreeGrafter"/>
</dbReference>
<comment type="subcellular location">
    <subcellularLocation>
        <location evidence="1">Mitochondrion inner membrane</location>
        <topology evidence="1">Single-pass membrane protein</topology>
    </subcellularLocation>
</comment>
<feature type="non-terminal residue" evidence="25">
    <location>
        <position position="1"/>
    </location>
</feature>
<evidence type="ECO:0000256" key="8">
    <source>
        <dbReference type="ARBA" id="ARBA00022692"/>
    </source>
</evidence>
<dbReference type="PROSITE" id="PS51371">
    <property type="entry name" value="CBS"/>
    <property type="match status" value="4"/>
</dbReference>
<evidence type="ECO:0000256" key="15">
    <source>
        <dbReference type="ARBA" id="ARBA00023122"/>
    </source>
</evidence>
<keyword evidence="9" id="KW-0677">Repeat</keyword>
<dbReference type="GO" id="GO:0005634">
    <property type="term" value="C:nucleus"/>
    <property type="evidence" value="ECO:0007669"/>
    <property type="project" value="TreeGrafter"/>
</dbReference>
<accession>A0A8J7TFB3</accession>
<dbReference type="EMBL" id="JAAWVO010056958">
    <property type="protein sequence ID" value="MBN3321833.1"/>
    <property type="molecule type" value="Genomic_DNA"/>
</dbReference>
<dbReference type="GO" id="GO:0031588">
    <property type="term" value="C:nucleotide-activated protein kinase complex"/>
    <property type="evidence" value="ECO:0007669"/>
    <property type="project" value="TreeGrafter"/>
</dbReference>
<dbReference type="PRINTS" id="PR01873">
    <property type="entry name" value="CYTCOXIDASE4"/>
</dbReference>
<dbReference type="SUPFAM" id="SSF81406">
    <property type="entry name" value="Mitochondrial cytochrome c oxidase subunit IV"/>
    <property type="match status" value="1"/>
</dbReference>
<dbReference type="SMART" id="SM00116">
    <property type="entry name" value="CBS"/>
    <property type="match status" value="4"/>
</dbReference>